<comment type="caution">
    <text evidence="3">The sequence shown here is derived from an EMBL/GenBank/DDBJ whole genome shotgun (WGS) entry which is preliminary data.</text>
</comment>
<evidence type="ECO:0000259" key="2">
    <source>
        <dbReference type="PROSITE" id="PS50943"/>
    </source>
</evidence>
<dbReference type="CDD" id="cd00093">
    <property type="entry name" value="HTH_XRE"/>
    <property type="match status" value="1"/>
</dbReference>
<feature type="region of interest" description="Disordered" evidence="1">
    <location>
        <begin position="68"/>
        <end position="203"/>
    </location>
</feature>
<dbReference type="EMBL" id="JACXAD010000002">
    <property type="protein sequence ID" value="MBD2766753.1"/>
    <property type="molecule type" value="Genomic_DNA"/>
</dbReference>
<organism evidence="3 4">
    <name type="scientific">Hymenobacter montanus</name>
    <dbReference type="NCBI Taxonomy" id="2771359"/>
    <lineage>
        <taxon>Bacteria</taxon>
        <taxon>Pseudomonadati</taxon>
        <taxon>Bacteroidota</taxon>
        <taxon>Cytophagia</taxon>
        <taxon>Cytophagales</taxon>
        <taxon>Hymenobacteraceae</taxon>
        <taxon>Hymenobacter</taxon>
    </lineage>
</organism>
<evidence type="ECO:0000313" key="3">
    <source>
        <dbReference type="EMBL" id="MBD2766753.1"/>
    </source>
</evidence>
<evidence type="ECO:0000256" key="1">
    <source>
        <dbReference type="SAM" id="MobiDB-lite"/>
    </source>
</evidence>
<dbReference type="InterPro" id="IPR010982">
    <property type="entry name" value="Lambda_DNA-bd_dom_sf"/>
</dbReference>
<feature type="compositionally biased region" description="Low complexity" evidence="1">
    <location>
        <begin position="104"/>
        <end position="114"/>
    </location>
</feature>
<gene>
    <name evidence="3" type="ORF">IC235_02470</name>
</gene>
<reference evidence="3" key="1">
    <citation type="submission" date="2020-09" db="EMBL/GenBank/DDBJ databases">
        <authorList>
            <person name="Kim M.K."/>
        </authorList>
    </citation>
    <scope>NUCLEOTIDE SEQUENCE</scope>
    <source>
        <strain evidence="3">BT664</strain>
    </source>
</reference>
<keyword evidence="4" id="KW-1185">Reference proteome</keyword>
<sequence length="240" mass="24919">MVERIRMLLETRQLTPTQFADAIGVARPIVSHILSGRNKPSLDVVQRILAAMPDLSMPWLLNGTGPMQAQAAAATSPAPAEKPQPTEIPQKAPPASEQEEIALPTISTPAASIPAAPPAPVSRGRKDAPVLPKVVSTNALAARPGPKRFAPSTPKPENKPGPGAEAPILLSQPPVAAPPVSSDIPSPPRNQADNAPGTAAPAVVAPTDSTAAALFAGAEKPIRRIVIFYKDGSFADYHPE</sequence>
<protein>
    <submittedName>
        <fullName evidence="3">Helix-turn-helix domain-containing protein</fullName>
    </submittedName>
</protein>
<dbReference type="SMART" id="SM00530">
    <property type="entry name" value="HTH_XRE"/>
    <property type="match status" value="1"/>
</dbReference>
<dbReference type="InterPro" id="IPR001387">
    <property type="entry name" value="Cro/C1-type_HTH"/>
</dbReference>
<evidence type="ECO:0000313" key="4">
    <source>
        <dbReference type="Proteomes" id="UP000612233"/>
    </source>
</evidence>
<dbReference type="Gene3D" id="1.10.260.40">
    <property type="entry name" value="lambda repressor-like DNA-binding domains"/>
    <property type="match status" value="1"/>
</dbReference>
<name>A0A927BB22_9BACT</name>
<dbReference type="GO" id="GO:0003677">
    <property type="term" value="F:DNA binding"/>
    <property type="evidence" value="ECO:0007669"/>
    <property type="project" value="InterPro"/>
</dbReference>
<dbReference type="Pfam" id="PF01381">
    <property type="entry name" value="HTH_3"/>
    <property type="match status" value="1"/>
</dbReference>
<accession>A0A927BB22</accession>
<dbReference type="SUPFAM" id="SSF47413">
    <property type="entry name" value="lambda repressor-like DNA-binding domains"/>
    <property type="match status" value="1"/>
</dbReference>
<feature type="domain" description="HTH cro/C1-type" evidence="2">
    <location>
        <begin position="5"/>
        <end position="60"/>
    </location>
</feature>
<dbReference type="PROSITE" id="PS50943">
    <property type="entry name" value="HTH_CROC1"/>
    <property type="match status" value="1"/>
</dbReference>
<feature type="compositionally biased region" description="Low complexity" evidence="1">
    <location>
        <begin position="68"/>
        <end position="79"/>
    </location>
</feature>
<dbReference type="AlphaFoldDB" id="A0A927BB22"/>
<dbReference type="Proteomes" id="UP000612233">
    <property type="component" value="Unassembled WGS sequence"/>
</dbReference>
<proteinExistence type="predicted"/>
<feature type="compositionally biased region" description="Low complexity" evidence="1">
    <location>
        <begin position="171"/>
        <end position="184"/>
    </location>
</feature>